<organism evidence="4 5">
    <name type="scientific">Molorchus minor</name>
    <dbReference type="NCBI Taxonomy" id="1323400"/>
    <lineage>
        <taxon>Eukaryota</taxon>
        <taxon>Metazoa</taxon>
        <taxon>Ecdysozoa</taxon>
        <taxon>Arthropoda</taxon>
        <taxon>Hexapoda</taxon>
        <taxon>Insecta</taxon>
        <taxon>Pterygota</taxon>
        <taxon>Neoptera</taxon>
        <taxon>Endopterygota</taxon>
        <taxon>Coleoptera</taxon>
        <taxon>Polyphaga</taxon>
        <taxon>Cucujiformia</taxon>
        <taxon>Chrysomeloidea</taxon>
        <taxon>Cerambycidae</taxon>
        <taxon>Lamiinae</taxon>
        <taxon>Monochamini</taxon>
        <taxon>Molorchus</taxon>
    </lineage>
</organism>
<name>A0ABQ9JHL2_9CUCU</name>
<dbReference type="SUPFAM" id="SSF48371">
    <property type="entry name" value="ARM repeat"/>
    <property type="match status" value="3"/>
</dbReference>
<gene>
    <name evidence="4" type="ORF">NQ317_010055</name>
</gene>
<feature type="domain" description="ECM29 ARM-like repeats" evidence="2">
    <location>
        <begin position="132"/>
        <end position="320"/>
    </location>
</feature>
<dbReference type="InterPro" id="IPR011989">
    <property type="entry name" value="ARM-like"/>
</dbReference>
<evidence type="ECO:0000256" key="1">
    <source>
        <dbReference type="ARBA" id="ARBA00022737"/>
    </source>
</evidence>
<dbReference type="InterPro" id="IPR055444">
    <property type="entry name" value="ARM_ECM29"/>
</dbReference>
<comment type="caution">
    <text evidence="4">The sequence shown here is derived from an EMBL/GenBank/DDBJ whole genome shotgun (WGS) entry which is preliminary data.</text>
</comment>
<reference evidence="4" key="1">
    <citation type="journal article" date="2023" name="Insect Mol. Biol.">
        <title>Genome sequencing provides insights into the evolution of gene families encoding plant cell wall-degrading enzymes in longhorned beetles.</title>
        <authorList>
            <person name="Shin N.R."/>
            <person name="Okamura Y."/>
            <person name="Kirsch R."/>
            <person name="Pauchet Y."/>
        </authorList>
    </citation>
    <scope>NUCLEOTIDE SEQUENCE</scope>
    <source>
        <strain evidence="4">MMC_N1</strain>
    </source>
</reference>
<protein>
    <recommendedName>
        <fullName evidence="6">Proteasome-associated protein ECM29-like protein</fullName>
    </recommendedName>
</protein>
<evidence type="ECO:0000313" key="5">
    <source>
        <dbReference type="Proteomes" id="UP001162164"/>
    </source>
</evidence>
<dbReference type="Pfam" id="PF23731">
    <property type="entry name" value="ARM_ECM29_C"/>
    <property type="match status" value="1"/>
</dbReference>
<keyword evidence="1" id="KW-0677">Repeat</keyword>
<evidence type="ECO:0000259" key="2">
    <source>
        <dbReference type="Pfam" id="PF23702"/>
    </source>
</evidence>
<accession>A0ABQ9JHL2</accession>
<sequence length="1357" mass="151663">MDSEEPMVRFAGVRMLATIFPPDHVPSKFMLLVSTGDSKDEVSAEALKSLYGTPRKNDVDLSKEKSKVAMPSFEEITNYVHSEAEMNIKNNSKCFNIGNHVLPFTTQTYIEILIYLRLCLIKDLDVPLTREILRHPCEHTPIIHDHLQKVNKDNGTKKNPLVQYTSIVRELLVANPCKLYLAKEPLCCMVELIGCVPSLTVHVSKDLHRIREQLNTTKEEIREYSALLYAVLLVYSTEDSEFEMAINYLLSQSSNKGLEGQHGALLGIGNCLELKILNKKAEGKDVKDWDLVKKSIETLVLFINHQNALLSGAACSSIGLLGRVGSLPLEDGKPLKNGSPDAKRLANESVTKMDIVNKLLDIMNNTKLSAKVREKAAKSLGLLCVGEKFPHTKEVIQGLLNTAKEVNFNYGTKDIEVHFTIGESLVMCCLTIWSPEARNPWITLPGDHSPATGEDLPDDNLDWLLEELLKLTKQTHPNSRQASCIWLLAVIKGCGERVPITKRLQVVQNTFMDLLCENNDIVQDAASKGLCVVYDTYKSEDLLQTLVKQLTSGKKQVTQVTSDTKLFEEGQLGTAPTGGNLTTYKELCSLASDLNKPDLIYQFMHLANHNAIWNSKKEPLFGFSSIAEKCGEDLKSHLPEIIPKLYRYQYDPTPNIQASMHNIWRVLVSEPQKMLDEYYDKILADLLENFNSGQYRVRQSCCLALQDFLKGSGNRTIHDAVDSMDELWTKLFRVMDDHHEQTRLAAMKTARVLSKLCIRGCDVSQGKDGVKMVEAILPPLLNIGITSTVTEIRLLSLQTVGELVTSAGKQLKPFLPKLIPALLQATSEFESTKLSYLSTMLGGQSQAQEAVDSARASFAKSHFTTETVTKSLQYADASILEELVPRIIDLMKASVGLGTRIACAHFITLLVVQLGQDVQPYTGKFLAALVNGLTDRNAAIRKHYATTIGNLASTAKESSLEKLFAKLQHWYFEREDDSIRSACAYTIQSMGIHNQEILKSHADVVLPLVFFAMHAEKTPETEKTLEVWTEIWSEQSPGTETGIRQNLQNICEMLKTALESPSWTIKAQAANAVTTVAHKLGSTMDPTHRNTLINILLTGLSGRTWNGKDKLLKALASICSSCKDSIQSDKDVDVEAILSAVLRESKKDESVYKTKALQSLGEIVSSLEVDKFEEVYGIIQGILSGESSQKDEDEDISSEEVSKNRENRLKLQETAYETLGKVWPVDSKSTQEKYQEMFVQHTVEHLPTVTRPIQVSILSALYNYVDKLMLLKEDNLTTAEKECLERIVANVIKAVQYALGISKHTRLRKEALNVVFSLGTKLKEKNRLQEFESLSNMFNNNLPNIVNDNQPEIKSRR</sequence>
<dbReference type="Pfam" id="PF23702">
    <property type="entry name" value="ARM_ECM29"/>
    <property type="match status" value="1"/>
</dbReference>
<dbReference type="Proteomes" id="UP001162164">
    <property type="component" value="Unassembled WGS sequence"/>
</dbReference>
<evidence type="ECO:0008006" key="6">
    <source>
        <dbReference type="Google" id="ProtNLM"/>
    </source>
</evidence>
<evidence type="ECO:0000313" key="4">
    <source>
        <dbReference type="EMBL" id="KAJ8977535.1"/>
    </source>
</evidence>
<dbReference type="InterPro" id="IPR055443">
    <property type="entry name" value="HEAT_ECM29"/>
</dbReference>
<dbReference type="PANTHER" id="PTHR23346">
    <property type="entry name" value="TRANSLATIONAL ACTIVATOR GCN1-RELATED"/>
    <property type="match status" value="1"/>
</dbReference>
<dbReference type="InterPro" id="IPR016024">
    <property type="entry name" value="ARM-type_fold"/>
</dbReference>
<proteinExistence type="predicted"/>
<dbReference type="Gene3D" id="1.25.10.10">
    <property type="entry name" value="Leucine-rich Repeat Variant"/>
    <property type="match status" value="2"/>
</dbReference>
<dbReference type="Pfam" id="PF24492">
    <property type="entry name" value="HEAT_ECM29"/>
    <property type="match status" value="1"/>
</dbReference>
<dbReference type="EMBL" id="JAPWTJ010000535">
    <property type="protein sequence ID" value="KAJ8977535.1"/>
    <property type="molecule type" value="Genomic_DNA"/>
</dbReference>
<feature type="domain" description="Proteasome adapter and scaffold protein ECM29 HEAT-repeat" evidence="3">
    <location>
        <begin position="811"/>
        <end position="972"/>
    </location>
</feature>
<dbReference type="PANTHER" id="PTHR23346:SF19">
    <property type="entry name" value="PROTEASOME ADAPTER AND SCAFFOLD PROTEIN ECM29"/>
    <property type="match status" value="1"/>
</dbReference>
<evidence type="ECO:0000259" key="3">
    <source>
        <dbReference type="Pfam" id="PF24492"/>
    </source>
</evidence>
<keyword evidence="5" id="KW-1185">Reference proteome</keyword>